<dbReference type="Proteomes" id="UP000501690">
    <property type="component" value="Linkage Group LG6"/>
</dbReference>
<evidence type="ECO:0008006" key="5">
    <source>
        <dbReference type="Google" id="ProtNLM"/>
    </source>
</evidence>
<accession>A0A4D6M3A5</accession>
<feature type="transmembrane region" description="Helical" evidence="1">
    <location>
        <begin position="46"/>
        <end position="70"/>
    </location>
</feature>
<evidence type="ECO:0000313" key="3">
    <source>
        <dbReference type="EMBL" id="QCD95809.1"/>
    </source>
</evidence>
<feature type="chain" id="PRO_5020035655" description="Arabinogalactan peptide" evidence="2">
    <location>
        <begin position="23"/>
        <end position="72"/>
    </location>
</feature>
<dbReference type="EMBL" id="CP039350">
    <property type="protein sequence ID" value="QCD95809.1"/>
    <property type="molecule type" value="Genomic_DNA"/>
</dbReference>
<dbReference type="PANTHER" id="PTHR34672:SF2">
    <property type="entry name" value="ARABINOGALACTAN PROTEIN 23"/>
    <property type="match status" value="1"/>
</dbReference>
<keyword evidence="2" id="KW-0732">Signal</keyword>
<dbReference type="PROSITE" id="PS51257">
    <property type="entry name" value="PROKAR_LIPOPROTEIN"/>
    <property type="match status" value="1"/>
</dbReference>
<feature type="signal peptide" evidence="2">
    <location>
        <begin position="1"/>
        <end position="22"/>
    </location>
</feature>
<keyword evidence="1" id="KW-0472">Membrane</keyword>
<dbReference type="InterPro" id="IPR044702">
    <property type="entry name" value="AGP23/40"/>
</dbReference>
<name>A0A4D6M3A5_VIGUN</name>
<evidence type="ECO:0000256" key="2">
    <source>
        <dbReference type="SAM" id="SignalP"/>
    </source>
</evidence>
<protein>
    <recommendedName>
        <fullName evidence="5">Arabinogalactan peptide</fullName>
    </recommendedName>
</protein>
<organism evidence="3 4">
    <name type="scientific">Vigna unguiculata</name>
    <name type="common">Cowpea</name>
    <dbReference type="NCBI Taxonomy" id="3917"/>
    <lineage>
        <taxon>Eukaryota</taxon>
        <taxon>Viridiplantae</taxon>
        <taxon>Streptophyta</taxon>
        <taxon>Embryophyta</taxon>
        <taxon>Tracheophyta</taxon>
        <taxon>Spermatophyta</taxon>
        <taxon>Magnoliopsida</taxon>
        <taxon>eudicotyledons</taxon>
        <taxon>Gunneridae</taxon>
        <taxon>Pentapetalae</taxon>
        <taxon>rosids</taxon>
        <taxon>fabids</taxon>
        <taxon>Fabales</taxon>
        <taxon>Fabaceae</taxon>
        <taxon>Papilionoideae</taxon>
        <taxon>50 kb inversion clade</taxon>
        <taxon>NPAAA clade</taxon>
        <taxon>indigoferoid/millettioid clade</taxon>
        <taxon>Phaseoleae</taxon>
        <taxon>Vigna</taxon>
    </lineage>
</organism>
<sequence length="72" mass="7375">MKLKKATCVVLFAVACISTAMAHGGHHKAEAPITAEAPSSLSTPGVPQGGAGALDPFLAVSLLSFLAYYLQF</sequence>
<dbReference type="Gramene" id="Vigun01g039800.1.v1.2">
    <property type="protein sequence ID" value="Vigun01g039800.1.v1.2.CDS.1"/>
    <property type="gene ID" value="Vigun01g039800.v1.2"/>
</dbReference>
<gene>
    <name evidence="3" type="ORF">DEO72_LG6g505</name>
</gene>
<proteinExistence type="predicted"/>
<keyword evidence="1" id="KW-1133">Transmembrane helix</keyword>
<keyword evidence="4" id="KW-1185">Reference proteome</keyword>
<keyword evidence="1" id="KW-0812">Transmembrane</keyword>
<dbReference type="PANTHER" id="PTHR34672">
    <property type="entry name" value="POLLEN-SPECIFIC ARABINOGALACTA PROTEIN BAN102"/>
    <property type="match status" value="1"/>
</dbReference>
<reference evidence="3 4" key="1">
    <citation type="submission" date="2019-04" db="EMBL/GenBank/DDBJ databases">
        <title>An improved genome assembly and genetic linkage map for asparagus bean, Vigna unguiculata ssp. sesquipedialis.</title>
        <authorList>
            <person name="Xia Q."/>
            <person name="Zhang R."/>
            <person name="Dong Y."/>
        </authorList>
    </citation>
    <scope>NUCLEOTIDE SEQUENCE [LARGE SCALE GENOMIC DNA]</scope>
    <source>
        <tissue evidence="3">Leaf</tissue>
    </source>
</reference>
<evidence type="ECO:0000313" key="4">
    <source>
        <dbReference type="Proteomes" id="UP000501690"/>
    </source>
</evidence>
<evidence type="ECO:0000256" key="1">
    <source>
        <dbReference type="SAM" id="Phobius"/>
    </source>
</evidence>
<dbReference type="AlphaFoldDB" id="A0A4D6M3A5"/>